<dbReference type="VEuPathDB" id="CryptoDB:Cvel_19304"/>
<dbReference type="Pfam" id="PF00828">
    <property type="entry name" value="Ribosomal_L27A"/>
    <property type="match status" value="1"/>
</dbReference>
<feature type="region of interest" description="Disordered" evidence="4">
    <location>
        <begin position="81"/>
        <end position="105"/>
    </location>
</feature>
<feature type="domain" description="Large ribosomal subunit protein uL15/eL18" evidence="5">
    <location>
        <begin position="147"/>
        <end position="222"/>
    </location>
</feature>
<dbReference type="PhylomeDB" id="A0A0G4FXX9"/>
<evidence type="ECO:0000313" key="6">
    <source>
        <dbReference type="EMBL" id="CEM20190.1"/>
    </source>
</evidence>
<evidence type="ECO:0000259" key="5">
    <source>
        <dbReference type="Pfam" id="PF00828"/>
    </source>
</evidence>
<dbReference type="EMBL" id="CDMZ01000721">
    <property type="protein sequence ID" value="CEM20190.1"/>
    <property type="molecule type" value="Genomic_DNA"/>
</dbReference>
<keyword evidence="3" id="KW-0687">Ribonucleoprotein</keyword>
<dbReference type="GO" id="GO:0006412">
    <property type="term" value="P:translation"/>
    <property type="evidence" value="ECO:0007669"/>
    <property type="project" value="InterPro"/>
</dbReference>
<dbReference type="PANTHER" id="PTHR12934">
    <property type="entry name" value="50S RIBOSOMAL PROTEIN L15"/>
    <property type="match status" value="1"/>
</dbReference>
<name>A0A0G4FXX9_9ALVE</name>
<evidence type="ECO:0000256" key="3">
    <source>
        <dbReference type="ARBA" id="ARBA00023274"/>
    </source>
</evidence>
<dbReference type="GO" id="GO:0005762">
    <property type="term" value="C:mitochondrial large ribosomal subunit"/>
    <property type="evidence" value="ECO:0007669"/>
    <property type="project" value="TreeGrafter"/>
</dbReference>
<comment type="similarity">
    <text evidence="1">Belongs to the universal ribosomal protein uL15 family.</text>
</comment>
<accession>A0A0G4FXX9</accession>
<proteinExistence type="inferred from homology"/>
<dbReference type="PANTHER" id="PTHR12934:SF11">
    <property type="entry name" value="LARGE RIBOSOMAL SUBUNIT PROTEIN UL15M"/>
    <property type="match status" value="1"/>
</dbReference>
<protein>
    <recommendedName>
        <fullName evidence="5">Large ribosomal subunit protein uL15/eL18 domain-containing protein</fullName>
    </recommendedName>
</protein>
<sequence>MERLRGTALFLGRRLPSPLCPTEGHAVGGSWWHIWRRHFHTDQQWSDGTQGAFKPHPFTLRFAVPRRRPFFPITENNLRDPYKLKRKKQVPRGRKSGGKGQRAKWRSRACLISRKPYHSKQGPPPLYQRIPKWRAAHLARQRKGLQPLSLRKLRYFIEGGRLDARFPITQRHLHDSRCARVKTGVRLFNPNDYPFPYKIDIEVAGADQSAIDQIRRVGGSVTIVYLDRVGLKAHLRPYKFEVLPRTARPNLEMVHFLEKMRARGCFVRYVKPQWLLDEEARLRTTFAEFDAEEHAGTQGEEEKALSAMYDSDGRPRRSDLPLQYQRFHRAQMLADSARVGGGDAAAPGPLSDEDLFAQRLAEWRVRKAKRRDTLVMRDFGYAKVKREDLRPDGWDTFLDQRKEREYMFHRRKTKNRFSRRVVGNPREDERGEPLHPRERLVEVVRD</sequence>
<evidence type="ECO:0000256" key="4">
    <source>
        <dbReference type="SAM" id="MobiDB-lite"/>
    </source>
</evidence>
<organism evidence="6">
    <name type="scientific">Chromera velia CCMP2878</name>
    <dbReference type="NCBI Taxonomy" id="1169474"/>
    <lineage>
        <taxon>Eukaryota</taxon>
        <taxon>Sar</taxon>
        <taxon>Alveolata</taxon>
        <taxon>Colpodellida</taxon>
        <taxon>Chromeraceae</taxon>
        <taxon>Chromera</taxon>
    </lineage>
</organism>
<feature type="compositionally biased region" description="Basic and acidic residues" evidence="4">
    <location>
        <begin position="425"/>
        <end position="446"/>
    </location>
</feature>
<dbReference type="GO" id="GO:0003735">
    <property type="term" value="F:structural constituent of ribosome"/>
    <property type="evidence" value="ECO:0007669"/>
    <property type="project" value="InterPro"/>
</dbReference>
<feature type="region of interest" description="Disordered" evidence="4">
    <location>
        <begin position="419"/>
        <end position="446"/>
    </location>
</feature>
<gene>
    <name evidence="6" type="ORF">Cvel_19304</name>
</gene>
<evidence type="ECO:0000256" key="1">
    <source>
        <dbReference type="ARBA" id="ARBA00007320"/>
    </source>
</evidence>
<feature type="compositionally biased region" description="Basic residues" evidence="4">
    <location>
        <begin position="84"/>
        <end position="105"/>
    </location>
</feature>
<dbReference type="InterPro" id="IPR036227">
    <property type="entry name" value="Ribosomal_uL15/eL18_sf"/>
</dbReference>
<dbReference type="InterPro" id="IPR021131">
    <property type="entry name" value="Ribosomal_uL15/eL18"/>
</dbReference>
<dbReference type="AlphaFoldDB" id="A0A0G4FXX9"/>
<dbReference type="InterPro" id="IPR005749">
    <property type="entry name" value="Ribosomal_uL15_bac-type"/>
</dbReference>
<evidence type="ECO:0000256" key="2">
    <source>
        <dbReference type="ARBA" id="ARBA00022980"/>
    </source>
</evidence>
<keyword evidence="2" id="KW-0689">Ribosomal protein</keyword>
<reference evidence="6" key="1">
    <citation type="submission" date="2014-11" db="EMBL/GenBank/DDBJ databases">
        <authorList>
            <person name="Otto D Thomas"/>
            <person name="Naeem Raeece"/>
        </authorList>
    </citation>
    <scope>NUCLEOTIDE SEQUENCE</scope>
</reference>
<dbReference type="SUPFAM" id="SSF52080">
    <property type="entry name" value="Ribosomal proteins L15p and L18e"/>
    <property type="match status" value="1"/>
</dbReference>